<keyword evidence="3" id="KW-1185">Reference proteome</keyword>
<evidence type="ECO:0000256" key="1">
    <source>
        <dbReference type="SAM" id="MobiDB-lite"/>
    </source>
</evidence>
<evidence type="ECO:0000313" key="3">
    <source>
        <dbReference type="Proteomes" id="UP000011131"/>
    </source>
</evidence>
<organism evidence="2 3">
    <name type="scientific">Myxococcus stipitatus (strain DSM 14675 / JCM 12634 / Mx s8)</name>
    <dbReference type="NCBI Taxonomy" id="1278073"/>
    <lineage>
        <taxon>Bacteria</taxon>
        <taxon>Pseudomonadati</taxon>
        <taxon>Myxococcota</taxon>
        <taxon>Myxococcia</taxon>
        <taxon>Myxococcales</taxon>
        <taxon>Cystobacterineae</taxon>
        <taxon>Myxococcaceae</taxon>
        <taxon>Myxococcus</taxon>
    </lineage>
</organism>
<accession>L7UJ00</accession>
<reference evidence="2 3" key="1">
    <citation type="journal article" date="2013" name="Genome Announc.">
        <title>Complete genome sequence of Myxococcus stipitatus strain DSM 14675, a fruiting myxobacterium.</title>
        <authorList>
            <person name="Huntley S."/>
            <person name="Kneip S."/>
            <person name="Treuner-Lange A."/>
            <person name="Sogaard-Andersen L."/>
        </authorList>
    </citation>
    <scope>NUCLEOTIDE SEQUENCE [LARGE SCALE GENOMIC DNA]</scope>
    <source>
        <strain evidence="3">DSM 14675 / JCM 12634 / Mx s8</strain>
    </source>
</reference>
<feature type="compositionally biased region" description="Gly residues" evidence="1">
    <location>
        <begin position="94"/>
        <end position="103"/>
    </location>
</feature>
<dbReference type="STRING" id="1278073.MYSTI_05132"/>
<dbReference type="EMBL" id="CP004025">
    <property type="protein sequence ID" value="AGC46419.1"/>
    <property type="molecule type" value="Genomic_DNA"/>
</dbReference>
<dbReference type="HOGENOM" id="CLU_2260717_0_0_7"/>
<dbReference type="PATRIC" id="fig|1278073.3.peg.5205"/>
<protein>
    <submittedName>
        <fullName evidence="2">Uncharacterized protein</fullName>
    </submittedName>
</protein>
<feature type="compositionally biased region" description="Basic and acidic residues" evidence="1">
    <location>
        <begin position="56"/>
        <end position="74"/>
    </location>
</feature>
<sequence>MKSVLVAALVVQMTTAGGAGARDERADERDAASADDLKKNLAALKHELSEVSEQYRVARERRRQEAERKKRESGEWTNEPAATTSSTTRRGLAPSGGNGTPAR</sequence>
<dbReference type="Proteomes" id="UP000011131">
    <property type="component" value="Chromosome"/>
</dbReference>
<evidence type="ECO:0000313" key="2">
    <source>
        <dbReference type="EMBL" id="AGC46419.1"/>
    </source>
</evidence>
<name>L7UJ00_MYXSD</name>
<dbReference type="AlphaFoldDB" id="L7UJ00"/>
<gene>
    <name evidence="2" type="ordered locus">MYSTI_05132</name>
</gene>
<dbReference type="KEGG" id="msd:MYSTI_05132"/>
<feature type="compositionally biased region" description="Polar residues" evidence="1">
    <location>
        <begin position="80"/>
        <end position="89"/>
    </location>
</feature>
<feature type="region of interest" description="Disordered" evidence="1">
    <location>
        <begin position="55"/>
        <end position="103"/>
    </location>
</feature>
<proteinExistence type="predicted"/>